<reference evidence="2 3" key="1">
    <citation type="submission" date="2020-05" db="EMBL/GenBank/DDBJ databases">
        <title>Identification and distribution of gene clusters putatively required for synthesis of sphingolipid metabolism inhibitors in phylogenetically diverse species of the filamentous fungus Fusarium.</title>
        <authorList>
            <person name="Kim H.-S."/>
            <person name="Busman M."/>
            <person name="Brown D.W."/>
            <person name="Divon H."/>
            <person name="Uhlig S."/>
            <person name="Proctor R.H."/>
        </authorList>
    </citation>
    <scope>NUCLEOTIDE SEQUENCE [LARGE SCALE GENOMIC DNA]</scope>
    <source>
        <strain evidence="2 3">NRRL 20693</strain>
    </source>
</reference>
<dbReference type="Proteomes" id="UP000567885">
    <property type="component" value="Unassembled WGS sequence"/>
</dbReference>
<evidence type="ECO:0000256" key="1">
    <source>
        <dbReference type="SAM" id="MobiDB-lite"/>
    </source>
</evidence>
<dbReference type="AlphaFoldDB" id="A0A8H5SUX1"/>
<organism evidence="2 3">
    <name type="scientific">Fusarium heterosporum</name>
    <dbReference type="NCBI Taxonomy" id="42747"/>
    <lineage>
        <taxon>Eukaryota</taxon>
        <taxon>Fungi</taxon>
        <taxon>Dikarya</taxon>
        <taxon>Ascomycota</taxon>
        <taxon>Pezizomycotina</taxon>
        <taxon>Sordariomycetes</taxon>
        <taxon>Hypocreomycetidae</taxon>
        <taxon>Hypocreales</taxon>
        <taxon>Nectriaceae</taxon>
        <taxon>Fusarium</taxon>
        <taxon>Fusarium heterosporum species complex</taxon>
    </lineage>
</organism>
<feature type="compositionally biased region" description="Low complexity" evidence="1">
    <location>
        <begin position="171"/>
        <end position="186"/>
    </location>
</feature>
<feature type="compositionally biased region" description="Basic and acidic residues" evidence="1">
    <location>
        <begin position="254"/>
        <end position="267"/>
    </location>
</feature>
<keyword evidence="3" id="KW-1185">Reference proteome</keyword>
<gene>
    <name evidence="2" type="ORF">FHETE_9378</name>
</gene>
<sequence length="491" mass="54539">MFTHSSRSLNANPLSREASSSGASARSTQSPVKEADSNGNIDQPLTRRGLVGAVGKTHPHTQRRNTQNLTTGTEKSVASIQVMSPSTSHVSKHPSADLQVEFEETVKGPGELVPTKYEQAPVPNMRPDVSSVGNSKVTEQSNAINTPSLSRKDLTLRTGKPSGGTSVPGGLNKPSLLSQPLLPKVSGEAPAKLKQLDSEDDAKSKPCPQLLKPQPPNMSNRAERPAKTGKTQSVNPPLADGIHQTCQTSNGAPNEKHASKKISSEMHVEDEDDVNMADVSDISDEEAVQPSETVTPFRAKVEARRKKLLANFDSDVFDSLIYRQSKLRPPTNNLVSSHAIQRKLASYEGKRVFLPVNPAIHRLHKRSHAWYKRKCEEIRKRPRRKAWFGKVMERRRWLHVMKLKLEKQRHEAQEAGTAPPFEAPEPRSVKRILDFGDVPEDELPAYVKDNPAWLKACAWLRECEEQAALRQRRVDRSKEEAERFFNANFGG</sequence>
<feature type="compositionally biased region" description="Low complexity" evidence="1">
    <location>
        <begin position="15"/>
        <end position="27"/>
    </location>
</feature>
<feature type="compositionally biased region" description="Polar residues" evidence="1">
    <location>
        <begin position="64"/>
        <end position="89"/>
    </location>
</feature>
<feature type="compositionally biased region" description="Polar residues" evidence="1">
    <location>
        <begin position="131"/>
        <end position="149"/>
    </location>
</feature>
<dbReference type="OrthoDB" id="3550599at2759"/>
<name>A0A8H5SUX1_FUSHE</name>
<accession>A0A8H5SUX1</accession>
<feature type="region of interest" description="Disordered" evidence="1">
    <location>
        <begin position="1"/>
        <end position="94"/>
    </location>
</feature>
<evidence type="ECO:0000313" key="2">
    <source>
        <dbReference type="EMBL" id="KAF5659486.1"/>
    </source>
</evidence>
<evidence type="ECO:0000313" key="3">
    <source>
        <dbReference type="Proteomes" id="UP000567885"/>
    </source>
</evidence>
<feature type="region of interest" description="Disordered" evidence="1">
    <location>
        <begin position="120"/>
        <end position="271"/>
    </location>
</feature>
<proteinExistence type="predicted"/>
<dbReference type="EMBL" id="JAAGWQ010000216">
    <property type="protein sequence ID" value="KAF5659486.1"/>
    <property type="molecule type" value="Genomic_DNA"/>
</dbReference>
<feature type="compositionally biased region" description="Polar residues" evidence="1">
    <location>
        <begin position="1"/>
        <end position="13"/>
    </location>
</feature>
<feature type="compositionally biased region" description="Basic and acidic residues" evidence="1">
    <location>
        <begin position="194"/>
        <end position="204"/>
    </location>
</feature>
<protein>
    <submittedName>
        <fullName evidence="2">Uncharacterized protein</fullName>
    </submittedName>
</protein>
<comment type="caution">
    <text evidence="2">The sequence shown here is derived from an EMBL/GenBank/DDBJ whole genome shotgun (WGS) entry which is preliminary data.</text>
</comment>